<dbReference type="InterPro" id="IPR029058">
    <property type="entry name" value="AB_hydrolase_fold"/>
</dbReference>
<dbReference type="GO" id="GO:0052689">
    <property type="term" value="F:carboxylic ester hydrolase activity"/>
    <property type="evidence" value="ECO:0007669"/>
    <property type="project" value="UniProtKB-ARBA"/>
</dbReference>
<evidence type="ECO:0000259" key="2">
    <source>
        <dbReference type="Pfam" id="PF12146"/>
    </source>
</evidence>
<dbReference type="PANTHER" id="PTHR22946">
    <property type="entry name" value="DIENELACTONE HYDROLASE DOMAIN-CONTAINING PROTEIN-RELATED"/>
    <property type="match status" value="1"/>
</dbReference>
<evidence type="ECO:0000313" key="3">
    <source>
        <dbReference type="EMBL" id="SDW08688.1"/>
    </source>
</evidence>
<dbReference type="OrthoDB" id="9805123at2"/>
<dbReference type="Gene3D" id="1.10.10.800">
    <property type="match status" value="1"/>
</dbReference>
<dbReference type="Pfam" id="PF12146">
    <property type="entry name" value="Hydrolase_4"/>
    <property type="match status" value="1"/>
</dbReference>
<dbReference type="EMBL" id="FNNC01000001">
    <property type="protein sequence ID" value="SDW08688.1"/>
    <property type="molecule type" value="Genomic_DNA"/>
</dbReference>
<dbReference type="Proteomes" id="UP000199488">
    <property type="component" value="Unassembled WGS sequence"/>
</dbReference>
<name>A0A1H2QP61_9BACI</name>
<proteinExistence type="predicted"/>
<evidence type="ECO:0000313" key="4">
    <source>
        <dbReference type="Proteomes" id="UP000199488"/>
    </source>
</evidence>
<dbReference type="PANTHER" id="PTHR22946:SF9">
    <property type="entry name" value="POLYKETIDE TRANSFERASE AF380"/>
    <property type="match status" value="1"/>
</dbReference>
<gene>
    <name evidence="3" type="ORF">SAMN05421781_0397</name>
</gene>
<organism evidence="3 4">
    <name type="scientific">Marinococcus luteus</name>
    <dbReference type="NCBI Taxonomy" id="1122204"/>
    <lineage>
        <taxon>Bacteria</taxon>
        <taxon>Bacillati</taxon>
        <taxon>Bacillota</taxon>
        <taxon>Bacilli</taxon>
        <taxon>Bacillales</taxon>
        <taxon>Bacillaceae</taxon>
        <taxon>Marinococcus</taxon>
    </lineage>
</organism>
<dbReference type="STRING" id="1122204.SAMN05421781_0397"/>
<evidence type="ECO:0000256" key="1">
    <source>
        <dbReference type="ARBA" id="ARBA00022801"/>
    </source>
</evidence>
<keyword evidence="1" id="KW-0378">Hydrolase</keyword>
<keyword evidence="4" id="KW-1185">Reference proteome</keyword>
<dbReference type="InterPro" id="IPR022742">
    <property type="entry name" value="Hydrolase_4"/>
</dbReference>
<dbReference type="SUPFAM" id="SSF53474">
    <property type="entry name" value="alpha/beta-Hydrolases"/>
    <property type="match status" value="1"/>
</dbReference>
<feature type="domain" description="Serine aminopeptidase S33" evidence="2">
    <location>
        <begin position="32"/>
        <end position="264"/>
    </location>
</feature>
<dbReference type="Gene3D" id="3.40.50.1820">
    <property type="entry name" value="alpha/beta hydrolase"/>
    <property type="match status" value="1"/>
</dbReference>
<sequence>MIEREIYFYSEGCRLKGTLYFPEGASAEFPRPAIIPNSGYQGFNEFYPKMFAKQLVEAGYICLGFDYRGFADSEGEKGKVLIEQQVEDIRNAITFLQLQEEVDHEKIGLIGWGMGAANVVLATQENENVSAVASLNGFYHGERWLKTIHSYTNWRKILEEVKADRIHRVVEGKSQLADPFIHYPLDPATSDYVQKELSSVYGFGHQTTLQFTESIIGLNAEKVVADLAPTPLFIGHGVDNLLHPYEEALSLYEHAQSPKKLYTIQGQHNDFMFSDHPVFLQLMHELVQFFQQAFHEQEAPLYEEKLS</sequence>
<accession>A0A1H2QP61</accession>
<reference evidence="3 4" key="1">
    <citation type="submission" date="2016-10" db="EMBL/GenBank/DDBJ databases">
        <authorList>
            <person name="de Groot N.N."/>
        </authorList>
    </citation>
    <scope>NUCLEOTIDE SEQUENCE [LARGE SCALE GENOMIC DNA]</scope>
    <source>
        <strain evidence="3 4">DSM 23126</strain>
    </source>
</reference>
<protein>
    <recommendedName>
        <fullName evidence="2">Serine aminopeptidase S33 domain-containing protein</fullName>
    </recommendedName>
</protein>
<dbReference type="AlphaFoldDB" id="A0A1H2QP61"/>
<dbReference type="InterPro" id="IPR050261">
    <property type="entry name" value="FrsA_esterase"/>
</dbReference>
<dbReference type="RefSeq" id="WP_091610529.1">
    <property type="nucleotide sequence ID" value="NZ_FNNC01000001.1"/>
</dbReference>